<dbReference type="AlphaFoldDB" id="A0A847H9I1"/>
<name>A0A847H9I1_9CORY</name>
<keyword evidence="1" id="KW-0436">Ligase</keyword>
<gene>
    <name evidence="1" type="ORF">GX570_04490</name>
</gene>
<comment type="caution">
    <text evidence="1">The sequence shown here is derived from an EMBL/GenBank/DDBJ whole genome shotgun (WGS) entry which is preliminary data.</text>
</comment>
<proteinExistence type="predicted"/>
<organism evidence="1 2">
    <name type="scientific">Corynebacterium marinum</name>
    <dbReference type="NCBI Taxonomy" id="349751"/>
    <lineage>
        <taxon>Bacteria</taxon>
        <taxon>Bacillati</taxon>
        <taxon>Actinomycetota</taxon>
        <taxon>Actinomycetes</taxon>
        <taxon>Mycobacteriales</taxon>
        <taxon>Corynebacteriaceae</taxon>
        <taxon>Corynebacterium</taxon>
    </lineage>
</organism>
<evidence type="ECO:0000313" key="2">
    <source>
        <dbReference type="Proteomes" id="UP000523614"/>
    </source>
</evidence>
<protein>
    <submittedName>
        <fullName evidence="1">Lipoate--protein ligase family protein</fullName>
    </submittedName>
</protein>
<evidence type="ECO:0000313" key="1">
    <source>
        <dbReference type="EMBL" id="NLF90587.1"/>
    </source>
</evidence>
<accession>A0A847H9I1</accession>
<dbReference type="GO" id="GO:0016874">
    <property type="term" value="F:ligase activity"/>
    <property type="evidence" value="ECO:0007669"/>
    <property type="project" value="UniProtKB-KW"/>
</dbReference>
<dbReference type="EMBL" id="JAAYYP010000147">
    <property type="protein sequence ID" value="NLF90587.1"/>
    <property type="molecule type" value="Genomic_DNA"/>
</dbReference>
<reference evidence="1 2" key="1">
    <citation type="journal article" date="2020" name="Biotechnol. Biofuels">
        <title>New insights from the biogas microbiome by comprehensive genome-resolved metagenomics of nearly 1600 species originating from multiple anaerobic digesters.</title>
        <authorList>
            <person name="Campanaro S."/>
            <person name="Treu L."/>
            <person name="Rodriguez-R L.M."/>
            <person name="Kovalovszki A."/>
            <person name="Ziels R.M."/>
            <person name="Maus I."/>
            <person name="Zhu X."/>
            <person name="Kougias P.G."/>
            <person name="Basile A."/>
            <person name="Luo G."/>
            <person name="Schluter A."/>
            <person name="Konstantinidis K.T."/>
            <person name="Angelidaki I."/>
        </authorList>
    </citation>
    <scope>NUCLEOTIDE SEQUENCE [LARGE SCALE GENOMIC DNA]</scope>
    <source>
        <strain evidence="1">AS06rmzACSIP_235</strain>
    </source>
</reference>
<feature type="non-terminal residue" evidence="1">
    <location>
        <position position="1"/>
    </location>
</feature>
<dbReference type="Proteomes" id="UP000523614">
    <property type="component" value="Unassembled WGS sequence"/>
</dbReference>
<sequence>YGATVAELTAEDLAAADKLVEEKFGTPAWTHHVP</sequence>